<gene>
    <name evidence="2" type="ORF">g.10112</name>
</gene>
<dbReference type="EMBL" id="GECZ01003138">
    <property type="protein sequence ID" value="JAS66631.1"/>
    <property type="molecule type" value="Transcribed_RNA"/>
</dbReference>
<name>A0A1B6GW08_9HEMI</name>
<evidence type="ECO:0000256" key="1">
    <source>
        <dbReference type="SAM" id="MobiDB-lite"/>
    </source>
</evidence>
<feature type="non-terminal residue" evidence="2">
    <location>
        <position position="101"/>
    </location>
</feature>
<dbReference type="AlphaFoldDB" id="A0A1B6GW08"/>
<proteinExistence type="predicted"/>
<evidence type="ECO:0000313" key="2">
    <source>
        <dbReference type="EMBL" id="JAS66631.1"/>
    </source>
</evidence>
<feature type="non-terminal residue" evidence="2">
    <location>
        <position position="1"/>
    </location>
</feature>
<feature type="region of interest" description="Disordered" evidence="1">
    <location>
        <begin position="41"/>
        <end position="63"/>
    </location>
</feature>
<sequence length="101" mass="10551">VVIRGADYSLTGNISCEVSTDVPHITTDIATNCLSVVGDDSVHQEPDSRLAGDPDCHAGHESVTTSRDLRTVGPQVYCLDSGHLQGDGQHGLTPAALRAQA</sequence>
<reference evidence="2" key="1">
    <citation type="submission" date="2015-11" db="EMBL/GenBank/DDBJ databases">
        <title>De novo transcriptome assembly of four potential Pierce s Disease insect vectors from Arizona vineyards.</title>
        <authorList>
            <person name="Tassone E.E."/>
        </authorList>
    </citation>
    <scope>NUCLEOTIDE SEQUENCE</scope>
</reference>
<organism evidence="2">
    <name type="scientific">Cuerna arida</name>
    <dbReference type="NCBI Taxonomy" id="1464854"/>
    <lineage>
        <taxon>Eukaryota</taxon>
        <taxon>Metazoa</taxon>
        <taxon>Ecdysozoa</taxon>
        <taxon>Arthropoda</taxon>
        <taxon>Hexapoda</taxon>
        <taxon>Insecta</taxon>
        <taxon>Pterygota</taxon>
        <taxon>Neoptera</taxon>
        <taxon>Paraneoptera</taxon>
        <taxon>Hemiptera</taxon>
        <taxon>Auchenorrhyncha</taxon>
        <taxon>Membracoidea</taxon>
        <taxon>Cicadellidae</taxon>
        <taxon>Cicadellinae</taxon>
        <taxon>Proconiini</taxon>
        <taxon>Cuerna</taxon>
    </lineage>
</organism>
<accession>A0A1B6GW08</accession>
<feature type="compositionally biased region" description="Basic and acidic residues" evidence="1">
    <location>
        <begin position="41"/>
        <end position="60"/>
    </location>
</feature>
<protein>
    <submittedName>
        <fullName evidence="2">Uncharacterized protein</fullName>
    </submittedName>
</protein>